<dbReference type="RefSeq" id="WP_231008215.1">
    <property type="nucleotide sequence ID" value="NZ_JAJNEC010000007.1"/>
</dbReference>
<dbReference type="InterPro" id="IPR000594">
    <property type="entry name" value="ThiF_NAD_FAD-bd"/>
</dbReference>
<reference evidence="2 3" key="1">
    <citation type="submission" date="2021-11" db="EMBL/GenBank/DDBJ databases">
        <title>Genomic of Niabella pedocola.</title>
        <authorList>
            <person name="Wu T."/>
        </authorList>
    </citation>
    <scope>NUCLEOTIDE SEQUENCE [LARGE SCALE GENOMIC DNA]</scope>
    <source>
        <strain evidence="2 3">JCM 31011</strain>
    </source>
</reference>
<dbReference type="SUPFAM" id="SSF69572">
    <property type="entry name" value="Activating enzymes of the ubiquitin-like proteins"/>
    <property type="match status" value="1"/>
</dbReference>
<dbReference type="PANTHER" id="PTHR43267">
    <property type="entry name" value="TRNA THREONYLCARBAMOYLADENOSINE DEHYDRATASE"/>
    <property type="match status" value="1"/>
</dbReference>
<keyword evidence="3" id="KW-1185">Reference proteome</keyword>
<keyword evidence="2" id="KW-0548">Nucleotidyltransferase</keyword>
<evidence type="ECO:0000313" key="2">
    <source>
        <dbReference type="EMBL" id="MCD2425663.1"/>
    </source>
</evidence>
<gene>
    <name evidence="2" type="ORF">LQ567_22960</name>
</gene>
<dbReference type="GO" id="GO:0016779">
    <property type="term" value="F:nucleotidyltransferase activity"/>
    <property type="evidence" value="ECO:0007669"/>
    <property type="project" value="UniProtKB-KW"/>
</dbReference>
<dbReference type="Pfam" id="PF00899">
    <property type="entry name" value="ThiF"/>
    <property type="match status" value="1"/>
</dbReference>
<sequence length="373" mass="42080">MEKNATARESALLQVLSDPGKTYRPLFFRVYNQEDQKLLQQLQQTVKDLEVHDQILSQLHEYVKICYLTKLNTGEDPAPFIAEVLGTHTPETYGVWVYYPWSKKLVHLLDEEAFVALRTSRNTYKITPEEREVLRSKKIGVIGLSVGQAIAQTLAMERVCGALHLADFDSIELSNMNRLNVGVQDIGLNKAILAARKIAELDPFLDVLCFTEGITEDNLEAFFLENGKIDILVEECDGIDVKISSRLKARSLGIPVVMDTNDRGMLDVERFDLEPERPIFHGSIDEGMDTAKLKGLTNEEKIVILGKIFDLSKISDRMKMSLGEMRKTINAWPQLASSVALGGAMVTDTCRRILLSEIHNSGRYYIDFNDLIK</sequence>
<feature type="domain" description="THIF-type NAD/FAD binding fold" evidence="1">
    <location>
        <begin position="122"/>
        <end position="281"/>
    </location>
</feature>
<dbReference type="PANTHER" id="PTHR43267:SF3">
    <property type="entry name" value="THIF PROTEIN"/>
    <property type="match status" value="1"/>
</dbReference>
<name>A0ABS8PZA7_9BACT</name>
<keyword evidence="2" id="KW-0808">Transferase</keyword>
<dbReference type="InterPro" id="IPR045886">
    <property type="entry name" value="ThiF/MoeB/HesA"/>
</dbReference>
<protein>
    <submittedName>
        <fullName evidence="2">ThiF family adenylyltransferase</fullName>
    </submittedName>
</protein>
<dbReference type="Gene3D" id="3.40.50.720">
    <property type="entry name" value="NAD(P)-binding Rossmann-like Domain"/>
    <property type="match status" value="1"/>
</dbReference>
<dbReference type="CDD" id="cd01483">
    <property type="entry name" value="E1_enzyme_family"/>
    <property type="match status" value="1"/>
</dbReference>
<accession>A0ABS8PZA7</accession>
<proteinExistence type="predicted"/>
<dbReference type="InterPro" id="IPR035985">
    <property type="entry name" value="Ubiquitin-activating_enz"/>
</dbReference>
<evidence type="ECO:0000313" key="3">
    <source>
        <dbReference type="Proteomes" id="UP001199816"/>
    </source>
</evidence>
<evidence type="ECO:0000259" key="1">
    <source>
        <dbReference type="Pfam" id="PF00899"/>
    </source>
</evidence>
<dbReference type="EMBL" id="JAJNEC010000007">
    <property type="protein sequence ID" value="MCD2425663.1"/>
    <property type="molecule type" value="Genomic_DNA"/>
</dbReference>
<comment type="caution">
    <text evidence="2">The sequence shown here is derived from an EMBL/GenBank/DDBJ whole genome shotgun (WGS) entry which is preliminary data.</text>
</comment>
<dbReference type="Proteomes" id="UP001199816">
    <property type="component" value="Unassembled WGS sequence"/>
</dbReference>
<organism evidence="2 3">
    <name type="scientific">Niabella pedocola</name>
    <dbReference type="NCBI Taxonomy" id="1752077"/>
    <lineage>
        <taxon>Bacteria</taxon>
        <taxon>Pseudomonadati</taxon>
        <taxon>Bacteroidota</taxon>
        <taxon>Chitinophagia</taxon>
        <taxon>Chitinophagales</taxon>
        <taxon>Chitinophagaceae</taxon>
        <taxon>Niabella</taxon>
    </lineage>
</organism>